<evidence type="ECO:0000313" key="3">
    <source>
        <dbReference type="Proteomes" id="UP000005387"/>
    </source>
</evidence>
<feature type="chain" id="PRO_5003136122" evidence="1">
    <location>
        <begin position="24"/>
        <end position="177"/>
    </location>
</feature>
<keyword evidence="1" id="KW-0732">Signal</keyword>
<evidence type="ECO:0000313" key="2">
    <source>
        <dbReference type="EMBL" id="EFM12462.1"/>
    </source>
</evidence>
<dbReference type="eggNOG" id="ENOG503396B">
    <property type="taxonomic scope" value="Bacteria"/>
</dbReference>
<dbReference type="RefSeq" id="WP_006037157.1">
    <property type="nucleotide sequence ID" value="NZ_AEDD01000002.1"/>
</dbReference>
<feature type="signal peptide" evidence="1">
    <location>
        <begin position="1"/>
        <end position="23"/>
    </location>
</feature>
<dbReference type="OrthoDB" id="2678247at2"/>
<dbReference type="STRING" id="717606.PaecuDRAFT_1142"/>
<gene>
    <name evidence="2" type="ORF">PaecuDRAFT_1142</name>
</gene>
<name>E0I670_9BACL</name>
<dbReference type="Proteomes" id="UP000005387">
    <property type="component" value="Unassembled WGS sequence"/>
</dbReference>
<accession>E0I670</accession>
<dbReference type="AlphaFoldDB" id="E0I670"/>
<keyword evidence="3" id="KW-1185">Reference proteome</keyword>
<reference evidence="2 3" key="1">
    <citation type="submission" date="2010-07" db="EMBL/GenBank/DDBJ databases">
        <title>The draft genome of Paenibacillus curdlanolyticus YK9.</title>
        <authorList>
            <consortium name="US DOE Joint Genome Institute (JGI-PGF)"/>
            <person name="Lucas S."/>
            <person name="Copeland A."/>
            <person name="Lapidus A."/>
            <person name="Cheng J.-F."/>
            <person name="Bruce D."/>
            <person name="Goodwin L."/>
            <person name="Pitluck S."/>
            <person name="Land M.L."/>
            <person name="Hauser L."/>
            <person name="Chang Y.-J."/>
            <person name="Jeffries C."/>
            <person name="Anderson I.J."/>
            <person name="Johnson E."/>
            <person name="Loganathan U."/>
            <person name="Mulhopadhyay B."/>
            <person name="Kyrpides N."/>
            <person name="Woyke T.J."/>
        </authorList>
    </citation>
    <scope>NUCLEOTIDE SEQUENCE [LARGE SCALE GENOMIC DNA]</scope>
    <source>
        <strain evidence="2 3">YK9</strain>
    </source>
</reference>
<organism evidence="2 3">
    <name type="scientific">Paenibacillus curdlanolyticus YK9</name>
    <dbReference type="NCBI Taxonomy" id="717606"/>
    <lineage>
        <taxon>Bacteria</taxon>
        <taxon>Bacillati</taxon>
        <taxon>Bacillota</taxon>
        <taxon>Bacilli</taxon>
        <taxon>Bacillales</taxon>
        <taxon>Paenibacillaceae</taxon>
        <taxon>Paenibacillus</taxon>
    </lineage>
</organism>
<evidence type="ECO:0000256" key="1">
    <source>
        <dbReference type="SAM" id="SignalP"/>
    </source>
</evidence>
<sequence length="177" mass="19856">MRKIAVSVALIATLIYLTTSAHAPSHEAKAQPAVTNPVDAVKQETAYVERMDKQDGQWKMTIDPIDWYEGDAATKIFREREPDPEVTEPPDGYYIVNDDLTQQTITLADNVAVLMQIYDHENADEGATVVPDEPITIEKYSELIGSTKEDGIHIKDFPYHLTIENGKVVKIVQQYVP</sequence>
<proteinExistence type="predicted"/>
<protein>
    <submittedName>
        <fullName evidence="2">Uncharacterized protein</fullName>
    </submittedName>
</protein>
<dbReference type="EMBL" id="AEDD01000002">
    <property type="protein sequence ID" value="EFM12462.1"/>
    <property type="molecule type" value="Genomic_DNA"/>
</dbReference>